<gene>
    <name evidence="1" type="ORF">OSB1V03_LOCUS21270</name>
</gene>
<evidence type="ECO:0000313" key="1">
    <source>
        <dbReference type="EMBL" id="CAD7647084.1"/>
    </source>
</evidence>
<name>A0A7R9LSN6_9ACAR</name>
<accession>A0A7R9LSN6</accession>
<organism evidence="1">
    <name type="scientific">Medioppia subpectinata</name>
    <dbReference type="NCBI Taxonomy" id="1979941"/>
    <lineage>
        <taxon>Eukaryota</taxon>
        <taxon>Metazoa</taxon>
        <taxon>Ecdysozoa</taxon>
        <taxon>Arthropoda</taxon>
        <taxon>Chelicerata</taxon>
        <taxon>Arachnida</taxon>
        <taxon>Acari</taxon>
        <taxon>Acariformes</taxon>
        <taxon>Sarcoptiformes</taxon>
        <taxon>Oribatida</taxon>
        <taxon>Brachypylina</taxon>
        <taxon>Oppioidea</taxon>
        <taxon>Oppiidae</taxon>
        <taxon>Medioppia</taxon>
    </lineage>
</organism>
<evidence type="ECO:0000313" key="2">
    <source>
        <dbReference type="Proteomes" id="UP000759131"/>
    </source>
</evidence>
<protein>
    <submittedName>
        <fullName evidence="1">Uncharacterized protein</fullName>
    </submittedName>
</protein>
<reference evidence="1" key="1">
    <citation type="submission" date="2020-11" db="EMBL/GenBank/DDBJ databases">
        <authorList>
            <person name="Tran Van P."/>
        </authorList>
    </citation>
    <scope>NUCLEOTIDE SEQUENCE</scope>
</reference>
<dbReference type="OrthoDB" id="6510671at2759"/>
<dbReference type="EMBL" id="OC893341">
    <property type="protein sequence ID" value="CAD7647084.1"/>
    <property type="molecule type" value="Genomic_DNA"/>
</dbReference>
<dbReference type="EMBL" id="CAJPIZ010038766">
    <property type="protein sequence ID" value="CAG2121324.1"/>
    <property type="molecule type" value="Genomic_DNA"/>
</dbReference>
<sequence length="284" mass="32556">MSLDATVCNRGYGLTELQNKVQREAENYIRVWNGVFYENSYFDHQLTGFVAETSRSFSQFINKAGTERPADERDYCTATSLGTDLNAASVETTADVFFLLDNMPAMGEGFDEEVNVVTNVVRRLTLGRNAGSVTVLVNSQMQNDVNLVDDYGNQILTPLYALAYNTTSSQCASCRTAWYDNSQTKINERPLLMELINKTLMEFDAPSDYLPGIPSKNFIWFDYGSLMKIPTEREAKNRYEDFKWRLRYEHRDVHFIMATLNKEDFKDMLIRDDDWIQMGVGSDT</sequence>
<dbReference type="Proteomes" id="UP000759131">
    <property type="component" value="Unassembled WGS sequence"/>
</dbReference>
<dbReference type="AlphaFoldDB" id="A0A7R9LSN6"/>
<feature type="non-terminal residue" evidence="1">
    <location>
        <position position="284"/>
    </location>
</feature>
<keyword evidence="2" id="KW-1185">Reference proteome</keyword>
<proteinExistence type="predicted"/>